<dbReference type="SUPFAM" id="SSF50118">
    <property type="entry name" value="Cell growth inhibitor/plasmid maintenance toxic component"/>
    <property type="match status" value="1"/>
</dbReference>
<protein>
    <submittedName>
        <fullName evidence="3">Growth inhibitor protein</fullName>
    </submittedName>
</protein>
<dbReference type="GO" id="GO:0016075">
    <property type="term" value="P:rRNA catabolic process"/>
    <property type="evidence" value="ECO:0007669"/>
    <property type="project" value="TreeGrafter"/>
</dbReference>
<comment type="caution">
    <text evidence="3">The sequence shown here is derived from an EMBL/GenBank/DDBJ whole genome shotgun (WGS) entry which is preliminary data.</text>
</comment>
<dbReference type="PANTHER" id="PTHR33988">
    <property type="entry name" value="ENDORIBONUCLEASE MAZF-RELATED"/>
    <property type="match status" value="1"/>
</dbReference>
<dbReference type="AlphaFoldDB" id="A0A401IFA3"/>
<dbReference type="Proteomes" id="UP000287247">
    <property type="component" value="Unassembled WGS sequence"/>
</dbReference>
<gene>
    <name evidence="3" type="ORF">AsFPU1_1377</name>
</gene>
<dbReference type="Gene3D" id="2.30.30.110">
    <property type="match status" value="1"/>
</dbReference>
<evidence type="ECO:0000256" key="1">
    <source>
        <dbReference type="ARBA" id="ARBA00007521"/>
    </source>
</evidence>
<evidence type="ECO:0000256" key="2">
    <source>
        <dbReference type="ARBA" id="ARBA00022649"/>
    </source>
</evidence>
<comment type="similarity">
    <text evidence="1">Belongs to the PemK/MazF family.</text>
</comment>
<name>A0A401IFA3_APHSA</name>
<reference evidence="4" key="1">
    <citation type="submission" date="2017-05" db="EMBL/GenBank/DDBJ databases">
        <title>Physiological properties and genetic analysis related to exopolysaccharide production of fresh-water unicellular cyanobacterium Aphanothece sacrum, Suizenji Nori, that has been cultured as a food source in Japan.</title>
        <authorList>
            <person name="Kanesaki Y."/>
            <person name="Yoshikawa S."/>
            <person name="Ohki K."/>
        </authorList>
    </citation>
    <scope>NUCLEOTIDE SEQUENCE [LARGE SCALE GENOMIC DNA]</scope>
    <source>
        <strain evidence="4">FPU1</strain>
    </source>
</reference>
<accession>A0A401IFA3</accession>
<dbReference type="PANTHER" id="PTHR33988:SF2">
    <property type="entry name" value="ENDORIBONUCLEASE MAZF"/>
    <property type="match status" value="1"/>
</dbReference>
<keyword evidence="4" id="KW-1185">Reference proteome</keyword>
<dbReference type="EMBL" id="BDQK01000005">
    <property type="protein sequence ID" value="GBF79977.1"/>
    <property type="molecule type" value="Genomic_DNA"/>
</dbReference>
<evidence type="ECO:0000313" key="3">
    <source>
        <dbReference type="EMBL" id="GBF79977.1"/>
    </source>
</evidence>
<proteinExistence type="inferred from homology"/>
<dbReference type="GO" id="GO:0003677">
    <property type="term" value="F:DNA binding"/>
    <property type="evidence" value="ECO:0007669"/>
    <property type="project" value="InterPro"/>
</dbReference>
<dbReference type="GO" id="GO:0006402">
    <property type="term" value="P:mRNA catabolic process"/>
    <property type="evidence" value="ECO:0007669"/>
    <property type="project" value="TreeGrafter"/>
</dbReference>
<dbReference type="GO" id="GO:0004521">
    <property type="term" value="F:RNA endonuclease activity"/>
    <property type="evidence" value="ECO:0007669"/>
    <property type="project" value="TreeGrafter"/>
</dbReference>
<dbReference type="Pfam" id="PF02452">
    <property type="entry name" value="PemK_toxin"/>
    <property type="match status" value="1"/>
</dbReference>
<sequence>MPSMMIYKFGDIVLVPFPFTDQSSSKKRPAVIISSNSYNQVKPDLIIMAITSQITLPLSLGEWRIMDSSLAGLLKPSVIKPVISTLEKTLVIRKLGQLQESDVQNLKKIIASILG</sequence>
<keyword evidence="2" id="KW-1277">Toxin-antitoxin system</keyword>
<organism evidence="3 4">
    <name type="scientific">Aphanothece sacrum FPU1</name>
    <dbReference type="NCBI Taxonomy" id="1920663"/>
    <lineage>
        <taxon>Bacteria</taxon>
        <taxon>Bacillati</taxon>
        <taxon>Cyanobacteriota</taxon>
        <taxon>Cyanophyceae</taxon>
        <taxon>Oscillatoriophycideae</taxon>
        <taxon>Chroococcales</taxon>
        <taxon>Aphanothecaceae</taxon>
        <taxon>Aphanothece</taxon>
    </lineage>
</organism>
<dbReference type="InterPro" id="IPR003477">
    <property type="entry name" value="PemK-like"/>
</dbReference>
<dbReference type="InterPro" id="IPR011067">
    <property type="entry name" value="Plasmid_toxin/cell-grow_inhib"/>
</dbReference>
<evidence type="ECO:0000313" key="4">
    <source>
        <dbReference type="Proteomes" id="UP000287247"/>
    </source>
</evidence>